<evidence type="ECO:0000259" key="4">
    <source>
        <dbReference type="Pfam" id="PF14432"/>
    </source>
</evidence>
<dbReference type="Gene3D" id="1.25.40.10">
    <property type="entry name" value="Tetratricopeptide repeat domain"/>
    <property type="match status" value="6"/>
</dbReference>
<feature type="repeat" description="PPR" evidence="2">
    <location>
        <begin position="242"/>
        <end position="276"/>
    </location>
</feature>
<dbReference type="Pfam" id="PF01535">
    <property type="entry name" value="PPR"/>
    <property type="match status" value="10"/>
</dbReference>
<dbReference type="InterPro" id="IPR002885">
    <property type="entry name" value="PPR_rpt"/>
</dbReference>
<feature type="repeat" description="PPR" evidence="2">
    <location>
        <begin position="211"/>
        <end position="241"/>
    </location>
</feature>
<feature type="repeat" description="PPR" evidence="2">
    <location>
        <begin position="484"/>
        <end position="518"/>
    </location>
</feature>
<evidence type="ECO:0000313" key="5">
    <source>
        <dbReference type="EMBL" id="KAK9102381.1"/>
    </source>
</evidence>
<proteinExistence type="predicted"/>
<reference evidence="5 6" key="1">
    <citation type="submission" date="2024-01" db="EMBL/GenBank/DDBJ databases">
        <title>Genome assemblies of Stephania.</title>
        <authorList>
            <person name="Yang L."/>
        </authorList>
    </citation>
    <scope>NUCLEOTIDE SEQUENCE [LARGE SCALE GENOMIC DNA]</scope>
    <source>
        <strain evidence="5">QJT</strain>
        <tissue evidence="5">Leaf</tissue>
    </source>
</reference>
<dbReference type="InterPro" id="IPR046960">
    <property type="entry name" value="PPR_At4g14850-like_plant"/>
</dbReference>
<feature type="repeat" description="PPR" evidence="2">
    <location>
        <begin position="277"/>
        <end position="311"/>
    </location>
</feature>
<accession>A0AAP0EZ63</accession>
<evidence type="ECO:0000256" key="1">
    <source>
        <dbReference type="ARBA" id="ARBA00022737"/>
    </source>
</evidence>
<dbReference type="GO" id="GO:0008270">
    <property type="term" value="F:zinc ion binding"/>
    <property type="evidence" value="ECO:0007669"/>
    <property type="project" value="InterPro"/>
</dbReference>
<comment type="caution">
    <text evidence="5">The sequence shown here is derived from an EMBL/GenBank/DDBJ whole genome shotgun (WGS) entry which is preliminary data.</text>
</comment>
<dbReference type="EMBL" id="JBBNAE010000008">
    <property type="protein sequence ID" value="KAK9102381.1"/>
    <property type="molecule type" value="Genomic_DNA"/>
</dbReference>
<feature type="region of interest" description="Disordered" evidence="3">
    <location>
        <begin position="1"/>
        <end position="45"/>
    </location>
</feature>
<dbReference type="AlphaFoldDB" id="A0AAP0EZ63"/>
<feature type="domain" description="DYW" evidence="4">
    <location>
        <begin position="801"/>
        <end position="891"/>
    </location>
</feature>
<dbReference type="PANTHER" id="PTHR47926:SF369">
    <property type="entry name" value="DYW DOMAIN-CONTAINING PROTEIN"/>
    <property type="match status" value="1"/>
</dbReference>
<dbReference type="PANTHER" id="PTHR47926">
    <property type="entry name" value="PENTATRICOPEPTIDE REPEAT-CONTAINING PROTEIN"/>
    <property type="match status" value="1"/>
</dbReference>
<evidence type="ECO:0000256" key="3">
    <source>
        <dbReference type="SAM" id="MobiDB-lite"/>
    </source>
</evidence>
<name>A0AAP0EZ63_9MAGN</name>
<evidence type="ECO:0000256" key="2">
    <source>
        <dbReference type="PROSITE-ProRule" id="PRU00708"/>
    </source>
</evidence>
<dbReference type="FunFam" id="1.25.40.10:FF:000090">
    <property type="entry name" value="Pentatricopeptide repeat-containing protein, chloroplastic"/>
    <property type="match status" value="1"/>
</dbReference>
<feature type="repeat" description="PPR" evidence="2">
    <location>
        <begin position="585"/>
        <end position="619"/>
    </location>
</feature>
<dbReference type="GO" id="GO:0003723">
    <property type="term" value="F:RNA binding"/>
    <property type="evidence" value="ECO:0007669"/>
    <property type="project" value="InterPro"/>
</dbReference>
<dbReference type="GO" id="GO:0009451">
    <property type="term" value="P:RNA modification"/>
    <property type="evidence" value="ECO:0007669"/>
    <property type="project" value="InterPro"/>
</dbReference>
<organism evidence="5 6">
    <name type="scientific">Stephania japonica</name>
    <dbReference type="NCBI Taxonomy" id="461633"/>
    <lineage>
        <taxon>Eukaryota</taxon>
        <taxon>Viridiplantae</taxon>
        <taxon>Streptophyta</taxon>
        <taxon>Embryophyta</taxon>
        <taxon>Tracheophyta</taxon>
        <taxon>Spermatophyta</taxon>
        <taxon>Magnoliopsida</taxon>
        <taxon>Ranunculales</taxon>
        <taxon>Menispermaceae</taxon>
        <taxon>Menispermoideae</taxon>
        <taxon>Cissampelideae</taxon>
        <taxon>Stephania</taxon>
    </lineage>
</organism>
<dbReference type="NCBIfam" id="TIGR00756">
    <property type="entry name" value="PPR"/>
    <property type="match status" value="10"/>
</dbReference>
<keyword evidence="1" id="KW-0677">Repeat</keyword>
<feature type="repeat" description="PPR" evidence="2">
    <location>
        <begin position="448"/>
        <end position="482"/>
    </location>
</feature>
<feature type="repeat" description="PPR" evidence="2">
    <location>
        <begin position="413"/>
        <end position="447"/>
    </location>
</feature>
<gene>
    <name evidence="5" type="ORF">Sjap_019635</name>
</gene>
<evidence type="ECO:0000313" key="6">
    <source>
        <dbReference type="Proteomes" id="UP001417504"/>
    </source>
</evidence>
<keyword evidence="6" id="KW-1185">Reference proteome</keyword>
<sequence length="891" mass="99220">MENSILPTKSKPPFPNLFKQHHQNHQFQSLPNPTKPPHFPTKSPKLALQSPNNKVQLKQAVTALDAVARRKSKVSPETYVSLLQSCIDLDSIELGRQFHARIGLVDSVGCFVETKLVAMYVKCGDLKSARQVFDEMRERNLFTYTTMIGGYSRELRHWEILELFGGMVDEGVVPDEFLMPKIVRACANVGNLEMGELVHSFGIRSGLIGASVQVGNSLLSMYAKCGELRLARKLFEKMDEKDGVSWNSIISGHCQFGMDEEALRLFHQMQDQGVQPGLVTWNILIASHSQCGKCKLAMELKEEMKRCGIVPDVVTWTSMISGFTKNNKSNQALGLFRDMLMEGIEPNAMTIASATTACVSLKTLKKGKELHSVGIKIGAIGDVLVGNSLIELYSKCGDLEAAQRAFDLILEKDVFTWNSMIGGFAQAGFCGKAYDVFMKMLDSGVLPNVITWNTMISGYIRNGDEDHAMDLFGKMEEQGAVKRNTASWNLLIAGLLQHERKDKALAILRQMQASGVLLNSITLLSVLPACANLIARKKVKEIHCCVIRRKLESDVSVTNSLIDTYAKAGDMTCARSIFVTLCTKDVISWNSLMNGYGVHGSPDITLDLFDHMKSLGVRPNRGTFACVLLAHSLAGMVDEGKQTFSCMSEEYHISPGLEHYSAMVDLLGRSGRHGEAAKFIDEMNLEPDFSVWNALLRASRIHGNIGLAIHSAENLIAIEPQNIIVRRLLTQLYDLDGRTVDSPTKRNPRKRNVATKIIGCSWTEVKNEVHSFMTGDQSMPYSASLYAQLDSISREIKTMKPDSHKAEICIDEEDKEEICGVHSEKLAIAFALINSPDSVHCIRVIKNFRMCGDCHRNSKLVSLLRGREIYVHDSKTLHHFKDGRCSCRDYW</sequence>
<dbReference type="PROSITE" id="PS51375">
    <property type="entry name" value="PPR"/>
    <property type="match status" value="9"/>
</dbReference>
<protein>
    <recommendedName>
        <fullName evidence="4">DYW domain-containing protein</fullName>
    </recommendedName>
</protein>
<feature type="repeat" description="PPR" evidence="2">
    <location>
        <begin position="312"/>
        <end position="346"/>
    </location>
</feature>
<dbReference type="Pfam" id="PF13041">
    <property type="entry name" value="PPR_2"/>
    <property type="match status" value="2"/>
</dbReference>
<feature type="repeat" description="PPR" evidence="2">
    <location>
        <begin position="140"/>
        <end position="174"/>
    </location>
</feature>
<dbReference type="InterPro" id="IPR011990">
    <property type="entry name" value="TPR-like_helical_dom_sf"/>
</dbReference>
<dbReference type="Proteomes" id="UP001417504">
    <property type="component" value="Unassembled WGS sequence"/>
</dbReference>
<dbReference type="Pfam" id="PF14432">
    <property type="entry name" value="DYW_deaminase"/>
    <property type="match status" value="1"/>
</dbReference>
<dbReference type="InterPro" id="IPR032867">
    <property type="entry name" value="DYW_dom"/>
</dbReference>